<sequence>MTGDILLYIILNRRRAFLRSTKSLVLSVAKVMSYKELEEPRAKRAAKETVVTSKVQRRCKRKGVLDSDAAESTTKVSRTGKSLEPWKALVARMVARDWG</sequence>
<name>A0ACB6RF85_9PLEO</name>
<dbReference type="Proteomes" id="UP000799755">
    <property type="component" value="Unassembled WGS sequence"/>
</dbReference>
<dbReference type="EMBL" id="MU003492">
    <property type="protein sequence ID" value="KAF2477939.1"/>
    <property type="molecule type" value="Genomic_DNA"/>
</dbReference>
<keyword evidence="2" id="KW-1185">Reference proteome</keyword>
<accession>A0ACB6RF85</accession>
<protein>
    <submittedName>
        <fullName evidence="1">Uncharacterized protein</fullName>
    </submittedName>
</protein>
<proteinExistence type="predicted"/>
<gene>
    <name evidence="1" type="ORF">BDR25DRAFT_5702</name>
</gene>
<reference evidence="1" key="1">
    <citation type="journal article" date="2020" name="Stud. Mycol.">
        <title>101 Dothideomycetes genomes: a test case for predicting lifestyles and emergence of pathogens.</title>
        <authorList>
            <person name="Haridas S."/>
            <person name="Albert R."/>
            <person name="Binder M."/>
            <person name="Bloem J."/>
            <person name="Labutti K."/>
            <person name="Salamov A."/>
            <person name="Andreopoulos B."/>
            <person name="Baker S."/>
            <person name="Barry K."/>
            <person name="Bills G."/>
            <person name="Bluhm B."/>
            <person name="Cannon C."/>
            <person name="Castanera R."/>
            <person name="Culley D."/>
            <person name="Daum C."/>
            <person name="Ezra D."/>
            <person name="Gonzalez J."/>
            <person name="Henrissat B."/>
            <person name="Kuo A."/>
            <person name="Liang C."/>
            <person name="Lipzen A."/>
            <person name="Lutzoni F."/>
            <person name="Magnuson J."/>
            <person name="Mondo S."/>
            <person name="Nolan M."/>
            <person name="Ohm R."/>
            <person name="Pangilinan J."/>
            <person name="Park H.-J."/>
            <person name="Ramirez L."/>
            <person name="Alfaro M."/>
            <person name="Sun H."/>
            <person name="Tritt A."/>
            <person name="Yoshinaga Y."/>
            <person name="Zwiers L.-H."/>
            <person name="Turgeon B."/>
            <person name="Goodwin S."/>
            <person name="Spatafora J."/>
            <person name="Crous P."/>
            <person name="Grigoriev I."/>
        </authorList>
    </citation>
    <scope>NUCLEOTIDE SEQUENCE</scope>
    <source>
        <strain evidence="1">ATCC 200398</strain>
    </source>
</reference>
<evidence type="ECO:0000313" key="1">
    <source>
        <dbReference type="EMBL" id="KAF2477939.1"/>
    </source>
</evidence>
<evidence type="ECO:0000313" key="2">
    <source>
        <dbReference type="Proteomes" id="UP000799755"/>
    </source>
</evidence>
<organism evidence="1 2">
    <name type="scientific">Lindgomyces ingoldianus</name>
    <dbReference type="NCBI Taxonomy" id="673940"/>
    <lineage>
        <taxon>Eukaryota</taxon>
        <taxon>Fungi</taxon>
        <taxon>Dikarya</taxon>
        <taxon>Ascomycota</taxon>
        <taxon>Pezizomycotina</taxon>
        <taxon>Dothideomycetes</taxon>
        <taxon>Pleosporomycetidae</taxon>
        <taxon>Pleosporales</taxon>
        <taxon>Lindgomycetaceae</taxon>
        <taxon>Lindgomyces</taxon>
    </lineage>
</organism>
<comment type="caution">
    <text evidence="1">The sequence shown here is derived from an EMBL/GenBank/DDBJ whole genome shotgun (WGS) entry which is preliminary data.</text>
</comment>